<organism evidence="3 4">
    <name type="scientific">Batillaria attramentaria</name>
    <dbReference type="NCBI Taxonomy" id="370345"/>
    <lineage>
        <taxon>Eukaryota</taxon>
        <taxon>Metazoa</taxon>
        <taxon>Spiralia</taxon>
        <taxon>Lophotrochozoa</taxon>
        <taxon>Mollusca</taxon>
        <taxon>Gastropoda</taxon>
        <taxon>Caenogastropoda</taxon>
        <taxon>Sorbeoconcha</taxon>
        <taxon>Cerithioidea</taxon>
        <taxon>Batillariidae</taxon>
        <taxon>Batillaria</taxon>
    </lineage>
</organism>
<reference evidence="3 4" key="1">
    <citation type="journal article" date="2023" name="Sci. Data">
        <title>Genome assembly of the Korean intertidal mud-creeper Batillaria attramentaria.</title>
        <authorList>
            <person name="Patra A.K."/>
            <person name="Ho P.T."/>
            <person name="Jun S."/>
            <person name="Lee S.J."/>
            <person name="Kim Y."/>
            <person name="Won Y.J."/>
        </authorList>
    </citation>
    <scope>NUCLEOTIDE SEQUENCE [LARGE SCALE GENOMIC DNA]</scope>
    <source>
        <strain evidence="3">Wonlab-2016</strain>
    </source>
</reference>
<evidence type="ECO:0000256" key="1">
    <source>
        <dbReference type="SAM" id="MobiDB-lite"/>
    </source>
</evidence>
<evidence type="ECO:0000313" key="4">
    <source>
        <dbReference type="Proteomes" id="UP001519460"/>
    </source>
</evidence>
<protein>
    <recommendedName>
        <fullName evidence="5">Secreted protein</fullName>
    </recommendedName>
</protein>
<feature type="signal peptide" evidence="2">
    <location>
        <begin position="1"/>
        <end position="15"/>
    </location>
</feature>
<evidence type="ECO:0000256" key="2">
    <source>
        <dbReference type="SAM" id="SignalP"/>
    </source>
</evidence>
<proteinExistence type="predicted"/>
<evidence type="ECO:0008006" key="5">
    <source>
        <dbReference type="Google" id="ProtNLM"/>
    </source>
</evidence>
<gene>
    <name evidence="3" type="ORF">BaRGS_00001051</name>
</gene>
<keyword evidence="2" id="KW-0732">Signal</keyword>
<evidence type="ECO:0000313" key="3">
    <source>
        <dbReference type="EMBL" id="KAK7507116.1"/>
    </source>
</evidence>
<comment type="caution">
    <text evidence="3">The sequence shown here is derived from an EMBL/GenBank/DDBJ whole genome shotgun (WGS) entry which is preliminary data.</text>
</comment>
<name>A0ABD0M5S3_9CAEN</name>
<dbReference type="Proteomes" id="UP001519460">
    <property type="component" value="Unassembled WGS sequence"/>
</dbReference>
<keyword evidence="4" id="KW-1185">Reference proteome</keyword>
<dbReference type="EMBL" id="JACVVK020000004">
    <property type="protein sequence ID" value="KAK7507116.1"/>
    <property type="molecule type" value="Genomic_DNA"/>
</dbReference>
<feature type="region of interest" description="Disordered" evidence="1">
    <location>
        <begin position="16"/>
        <end position="72"/>
    </location>
</feature>
<sequence length="88" mass="9863">MVALLFAFTCMRSLSENTNTAERMTDHAAEKSNNNKKKSQGYLRETKDPAPRGQRSACRSATRLRHGNGAVHHGLEDYHQAFESAPEM</sequence>
<accession>A0ABD0M5S3</accession>
<dbReference type="AlphaFoldDB" id="A0ABD0M5S3"/>
<feature type="chain" id="PRO_5044887041" description="Secreted protein" evidence="2">
    <location>
        <begin position="16"/>
        <end position="88"/>
    </location>
</feature>